<reference evidence="3 4" key="1">
    <citation type="submission" date="2023-04" db="EMBL/GenBank/DDBJ databases">
        <title>Forest soil microbial communities from Buena Vista Peninsula, Colon Province, Panama.</title>
        <authorList>
            <person name="Bouskill N."/>
        </authorList>
    </citation>
    <scope>NUCLEOTIDE SEQUENCE [LARGE SCALE GENOMIC DNA]</scope>
    <source>
        <strain evidence="3 4">GGS1</strain>
    </source>
</reference>
<name>A0ABT6LEY9_9ACTN</name>
<gene>
    <name evidence="3" type="ORF">M2283_002159</name>
</gene>
<organism evidence="3 4">
    <name type="scientific">Streptomyces pseudovenezuelae</name>
    <dbReference type="NCBI Taxonomy" id="67350"/>
    <lineage>
        <taxon>Bacteria</taxon>
        <taxon>Bacillati</taxon>
        <taxon>Actinomycetota</taxon>
        <taxon>Actinomycetes</taxon>
        <taxon>Kitasatosporales</taxon>
        <taxon>Streptomycetaceae</taxon>
        <taxon>Streptomyces</taxon>
        <taxon>Streptomyces aurantiacus group</taxon>
    </lineage>
</organism>
<keyword evidence="4" id="KW-1185">Reference proteome</keyword>
<dbReference type="EMBL" id="JARXVH010000003">
    <property type="protein sequence ID" value="MDH6214876.1"/>
    <property type="molecule type" value="Genomic_DNA"/>
</dbReference>
<accession>A0ABT6LEY9</accession>
<evidence type="ECO:0000313" key="4">
    <source>
        <dbReference type="Proteomes" id="UP001160499"/>
    </source>
</evidence>
<keyword evidence="2" id="KW-0472">Membrane</keyword>
<protein>
    <recommendedName>
        <fullName evidence="5">Integral membrane protein</fullName>
    </recommendedName>
</protein>
<evidence type="ECO:0000256" key="1">
    <source>
        <dbReference type="SAM" id="MobiDB-lite"/>
    </source>
</evidence>
<feature type="transmembrane region" description="Helical" evidence="2">
    <location>
        <begin position="12"/>
        <end position="35"/>
    </location>
</feature>
<feature type="region of interest" description="Disordered" evidence="1">
    <location>
        <begin position="96"/>
        <end position="117"/>
    </location>
</feature>
<evidence type="ECO:0000256" key="2">
    <source>
        <dbReference type="SAM" id="Phobius"/>
    </source>
</evidence>
<dbReference type="Proteomes" id="UP001160499">
    <property type="component" value="Unassembled WGS sequence"/>
</dbReference>
<evidence type="ECO:0000313" key="3">
    <source>
        <dbReference type="EMBL" id="MDH6214876.1"/>
    </source>
</evidence>
<comment type="caution">
    <text evidence="3">The sequence shown here is derived from an EMBL/GenBank/DDBJ whole genome shotgun (WGS) entry which is preliminary data.</text>
</comment>
<keyword evidence="2" id="KW-1133">Transmembrane helix</keyword>
<feature type="transmembrane region" description="Helical" evidence="2">
    <location>
        <begin position="41"/>
        <end position="59"/>
    </location>
</feature>
<keyword evidence="2" id="KW-0812">Transmembrane</keyword>
<proteinExistence type="predicted"/>
<dbReference type="RefSeq" id="WP_280875897.1">
    <property type="nucleotide sequence ID" value="NZ_JARXVH010000003.1"/>
</dbReference>
<evidence type="ECO:0008006" key="5">
    <source>
        <dbReference type="Google" id="ProtNLM"/>
    </source>
</evidence>
<sequence>MIRSSADGMLMGMDITSLTVVLSVIVVVTASVLIVANEPPLWVYALTCVGSWLPSAALLKAPAFVTGVGHSTVGEWAVRLALTSTLTAAVSFFVGKDSRGGAGEDATDGPPTPRPTA</sequence>